<keyword evidence="3" id="KW-1185">Reference proteome</keyword>
<reference evidence="2" key="1">
    <citation type="submission" date="2022-12" db="EMBL/GenBank/DDBJ databases">
        <title>Draft genome assemblies for two species of Escallonia (Escalloniales).</title>
        <authorList>
            <person name="Chanderbali A."/>
            <person name="Dervinis C."/>
            <person name="Anghel I."/>
            <person name="Soltis D."/>
            <person name="Soltis P."/>
            <person name="Zapata F."/>
        </authorList>
    </citation>
    <scope>NUCLEOTIDE SEQUENCE</scope>
    <source>
        <strain evidence="2">UCBG92.1500</strain>
        <tissue evidence="2">Leaf</tissue>
    </source>
</reference>
<dbReference type="AlphaFoldDB" id="A0AA88U7C9"/>
<evidence type="ECO:0000256" key="1">
    <source>
        <dbReference type="SAM" id="Phobius"/>
    </source>
</evidence>
<proteinExistence type="predicted"/>
<name>A0AA88U7C9_9ASTE</name>
<keyword evidence="1" id="KW-0812">Transmembrane</keyword>
<comment type="caution">
    <text evidence="2">The sequence shown here is derived from an EMBL/GenBank/DDBJ whole genome shotgun (WGS) entry which is preliminary data.</text>
</comment>
<keyword evidence="1" id="KW-1133">Transmembrane helix</keyword>
<evidence type="ECO:0000313" key="3">
    <source>
        <dbReference type="Proteomes" id="UP001187471"/>
    </source>
</evidence>
<feature type="transmembrane region" description="Helical" evidence="1">
    <location>
        <begin position="87"/>
        <end position="108"/>
    </location>
</feature>
<accession>A0AA88U7C9</accession>
<keyword evidence="1" id="KW-0472">Membrane</keyword>
<feature type="transmembrane region" description="Helical" evidence="1">
    <location>
        <begin position="120"/>
        <end position="139"/>
    </location>
</feature>
<sequence>MEPRRLEDSASALMLAIFEGITVGSAICSGFYLWDVLNVKGLICIDIGYPIPVAIPYPYFASPVSFGSDDRTGDGSSHGWTLANHNLFSVLSLLVLMTEPRLLATLILQNFKSNMFPTKLDNLFDAFVGYMTILLLTLGQICVCHCRYCYWKTLKIELTMLLSDEFLDNFKRDGYLSDDDITCELSEEKDLLSNKEALVQYTVRSPQEEALIPQAEEELEVKQKAQTLRSLPLHVKEGGSGSTETPNVNEWDVQETRYTNSKISLLPESPSCPFLLELFLQGNSNLTVKQKAQELRSLLLHVKEAGLGSTETPNGLLKPLLGNKHESMDLDDWEELHVKVVSTIRLNLAPKVKYQVLIETSPTAL</sequence>
<dbReference type="EMBL" id="JAVXUO010002352">
    <property type="protein sequence ID" value="KAK2973979.1"/>
    <property type="molecule type" value="Genomic_DNA"/>
</dbReference>
<feature type="transmembrane region" description="Helical" evidence="1">
    <location>
        <begin position="12"/>
        <end position="34"/>
    </location>
</feature>
<protein>
    <submittedName>
        <fullName evidence="2">Uncharacterized protein</fullName>
    </submittedName>
</protein>
<evidence type="ECO:0000313" key="2">
    <source>
        <dbReference type="EMBL" id="KAK2973979.1"/>
    </source>
</evidence>
<dbReference type="Proteomes" id="UP001187471">
    <property type="component" value="Unassembled WGS sequence"/>
</dbReference>
<organism evidence="2 3">
    <name type="scientific">Escallonia rubra</name>
    <dbReference type="NCBI Taxonomy" id="112253"/>
    <lineage>
        <taxon>Eukaryota</taxon>
        <taxon>Viridiplantae</taxon>
        <taxon>Streptophyta</taxon>
        <taxon>Embryophyta</taxon>
        <taxon>Tracheophyta</taxon>
        <taxon>Spermatophyta</taxon>
        <taxon>Magnoliopsida</taxon>
        <taxon>eudicotyledons</taxon>
        <taxon>Gunneridae</taxon>
        <taxon>Pentapetalae</taxon>
        <taxon>asterids</taxon>
        <taxon>campanulids</taxon>
        <taxon>Escalloniales</taxon>
        <taxon>Escalloniaceae</taxon>
        <taxon>Escallonia</taxon>
    </lineage>
</organism>
<gene>
    <name evidence="2" type="ORF">RJ640_013540</name>
</gene>